<dbReference type="STRING" id="588932.DA69_04645"/>
<dbReference type="SUPFAM" id="SSF103481">
    <property type="entry name" value="Multidrug resistance efflux transporter EmrE"/>
    <property type="match status" value="2"/>
</dbReference>
<protein>
    <submittedName>
        <fullName evidence="8">Multidrug DMT transporter</fullName>
    </submittedName>
</protein>
<feature type="transmembrane region" description="Helical" evidence="6">
    <location>
        <begin position="99"/>
        <end position="119"/>
    </location>
</feature>
<feature type="transmembrane region" description="Helical" evidence="6">
    <location>
        <begin position="158"/>
        <end position="178"/>
    </location>
</feature>
<feature type="domain" description="EamA" evidence="7">
    <location>
        <begin position="185"/>
        <end position="319"/>
    </location>
</feature>
<dbReference type="OrthoDB" id="7158585at2"/>
<dbReference type="InterPro" id="IPR050638">
    <property type="entry name" value="AA-Vitamin_Transporters"/>
</dbReference>
<keyword evidence="3 6" id="KW-0812">Transmembrane</keyword>
<feature type="transmembrane region" description="Helical" evidence="6">
    <location>
        <begin position="62"/>
        <end position="87"/>
    </location>
</feature>
<dbReference type="EMBL" id="CP015614">
    <property type="protein sequence ID" value="ANF54092.1"/>
    <property type="molecule type" value="Genomic_DNA"/>
</dbReference>
<organism evidence="8 9">
    <name type="scientific">Brevundimonas naejangsanensis</name>
    <dbReference type="NCBI Taxonomy" id="588932"/>
    <lineage>
        <taxon>Bacteria</taxon>
        <taxon>Pseudomonadati</taxon>
        <taxon>Pseudomonadota</taxon>
        <taxon>Alphaproteobacteria</taxon>
        <taxon>Caulobacterales</taxon>
        <taxon>Caulobacteraceae</taxon>
        <taxon>Brevundimonas</taxon>
    </lineage>
</organism>
<dbReference type="Proteomes" id="UP000077603">
    <property type="component" value="Chromosome"/>
</dbReference>
<dbReference type="GO" id="GO:0005886">
    <property type="term" value="C:plasma membrane"/>
    <property type="evidence" value="ECO:0007669"/>
    <property type="project" value="UniProtKB-SubCell"/>
</dbReference>
<evidence type="ECO:0000259" key="7">
    <source>
        <dbReference type="Pfam" id="PF00892"/>
    </source>
</evidence>
<evidence type="ECO:0000256" key="5">
    <source>
        <dbReference type="ARBA" id="ARBA00023136"/>
    </source>
</evidence>
<dbReference type="eggNOG" id="COG0697">
    <property type="taxonomic scope" value="Bacteria"/>
</dbReference>
<accession>A0A172Y4K2</accession>
<name>A0A172Y4K2_9CAUL</name>
<evidence type="ECO:0000313" key="8">
    <source>
        <dbReference type="EMBL" id="ANF54092.1"/>
    </source>
</evidence>
<gene>
    <name evidence="8" type="ORF">DA69_04645</name>
</gene>
<dbReference type="InterPro" id="IPR000620">
    <property type="entry name" value="EamA_dom"/>
</dbReference>
<feature type="transmembrane region" description="Helical" evidence="6">
    <location>
        <begin position="131"/>
        <end position="149"/>
    </location>
</feature>
<proteinExistence type="predicted"/>
<evidence type="ECO:0000256" key="1">
    <source>
        <dbReference type="ARBA" id="ARBA00004651"/>
    </source>
</evidence>
<evidence type="ECO:0000256" key="2">
    <source>
        <dbReference type="ARBA" id="ARBA00022475"/>
    </source>
</evidence>
<feature type="domain" description="EamA" evidence="7">
    <location>
        <begin position="32"/>
        <end position="172"/>
    </location>
</feature>
<keyword evidence="2" id="KW-1003">Cell membrane</keyword>
<evidence type="ECO:0000256" key="4">
    <source>
        <dbReference type="ARBA" id="ARBA00022989"/>
    </source>
</evidence>
<dbReference type="PANTHER" id="PTHR32322">
    <property type="entry name" value="INNER MEMBRANE TRANSPORTER"/>
    <property type="match status" value="1"/>
</dbReference>
<dbReference type="AlphaFoldDB" id="A0A172Y4K2"/>
<feature type="transmembrane region" description="Helical" evidence="6">
    <location>
        <begin position="274"/>
        <end position="296"/>
    </location>
</feature>
<keyword evidence="4 6" id="KW-1133">Transmembrane helix</keyword>
<dbReference type="Pfam" id="PF00892">
    <property type="entry name" value="EamA"/>
    <property type="match status" value="2"/>
</dbReference>
<dbReference type="PANTHER" id="PTHR32322:SF18">
    <property type="entry name" value="S-ADENOSYLMETHIONINE_S-ADENOSYLHOMOCYSTEINE TRANSPORTER"/>
    <property type="match status" value="1"/>
</dbReference>
<dbReference type="InterPro" id="IPR037185">
    <property type="entry name" value="EmrE-like"/>
</dbReference>
<feature type="transmembrane region" description="Helical" evidence="6">
    <location>
        <begin position="184"/>
        <end position="203"/>
    </location>
</feature>
<feature type="transmembrane region" description="Helical" evidence="6">
    <location>
        <begin position="215"/>
        <end position="235"/>
    </location>
</feature>
<reference evidence="8 9" key="1">
    <citation type="journal article" date="2014" name="Genome Announc.">
        <title>Genome Sequence of a Promising Hydrogen-Producing Facultative Anaerobic Bacterium, Brevundimonas naejangsanensis Strain B1.</title>
        <authorList>
            <person name="Su H."/>
            <person name="Zhang T."/>
            <person name="Bao M."/>
            <person name="Jiang Y."/>
            <person name="Wang Y."/>
            <person name="Tan T."/>
        </authorList>
    </citation>
    <scope>NUCLEOTIDE SEQUENCE [LARGE SCALE GENOMIC DNA]</scope>
    <source>
        <strain evidence="8 9">B1</strain>
    </source>
</reference>
<dbReference type="KEGG" id="bne:DA69_04645"/>
<evidence type="ECO:0000256" key="6">
    <source>
        <dbReference type="SAM" id="Phobius"/>
    </source>
</evidence>
<sequence>MSAAERRASSSLPLLKPILTPSLYQTRSGVFILATLCCALWGSAFPAVKGGYALLHIAKDDIASQLLFAGWRFALAGLILLFVAAALKRPVLRLEPRQTAQVALLGLTQTAIQYVFFYIGLAHATGVKSSIMNSTSVFFSVVLAHYLYADDRLNGRKALGCLIGFLGVVVVNLGGAGLGFDFSLLGEGFIVIAAFVLAAASIYGKRVSRQLDPMIMTGWQLFIGGAALTGAGWAAGGHLEALNAASAALLLYLALLSSIAFAVWSVLMKHHPVGLIAAFNFLIPVFGVTLSAAFLGESMFKWSYLIALILVCCGIWLVTRSTRAARPT</sequence>
<feature type="transmembrane region" description="Helical" evidence="6">
    <location>
        <begin position="302"/>
        <end position="319"/>
    </location>
</feature>
<feature type="transmembrane region" description="Helical" evidence="6">
    <location>
        <begin position="247"/>
        <end position="267"/>
    </location>
</feature>
<evidence type="ECO:0000313" key="9">
    <source>
        <dbReference type="Proteomes" id="UP000077603"/>
    </source>
</evidence>
<evidence type="ECO:0000256" key="3">
    <source>
        <dbReference type="ARBA" id="ARBA00022692"/>
    </source>
</evidence>
<comment type="subcellular location">
    <subcellularLocation>
        <location evidence="1">Cell membrane</location>
        <topology evidence="1">Multi-pass membrane protein</topology>
    </subcellularLocation>
</comment>
<keyword evidence="5 6" id="KW-0472">Membrane</keyword>
<keyword evidence="9" id="KW-1185">Reference proteome</keyword>